<evidence type="ECO:0000313" key="3">
    <source>
        <dbReference type="Proteomes" id="UP000006296"/>
    </source>
</evidence>
<name>A0AB32ZTB6_ALTME</name>
<dbReference type="Proteomes" id="UP000006296">
    <property type="component" value="Chromosome"/>
</dbReference>
<dbReference type="KEGG" id="amg:AMEC673_00030"/>
<dbReference type="RefSeq" id="WP_014975243.1">
    <property type="nucleotide sequence ID" value="NC_018678.1"/>
</dbReference>
<sequence>MENIIEKTVIACMGLLMLHTVPSALAQTNYKIVGNADKSVTVTNGTEKETVLVIEDEVKFSISRTPSINKSQPPLQNNNISLKGGVFGLTINESVTSMLRVLGTPTSTYSVNKDTVLYSYGRNLWVVTHKGIVKKVTTENHWVSTTLTNSIAFDNRFNSDWLIEEKVGYETKKAELLKQLPEGNQIERGKYRFTLKKEADVNLDVIIDLKIINGEKEWLVNGFEYGYTDTAYIKDSSNETEKAHQYNEVIAFVDSKRKQGDTITIEQLDEQGFRPIFDAYADNGDVIQVYGNHLVLNFSYQELSKLSVYESVFRNKQNLEDWKFAEHYFEQPSTEVKALYGDEIMGNDDYWQVFLDDAKYDLYFVENDDGTMMLAELEIEFF</sequence>
<reference evidence="3" key="1">
    <citation type="journal article" date="2012" name="Sci. Rep.">
        <title>Genomes of surface isolates of Alteromonas macleodii: the life of a widespread marine opportunistic copiotroph.</title>
        <authorList>
            <person name="Lopez-Perez M."/>
            <person name="Gonzaga A."/>
            <person name="Martin-Cuadrado A.B."/>
            <person name="Onyshchenko O."/>
            <person name="Ghavidel A."/>
            <person name="Ghai R."/>
            <person name="Rodriguez-Valera F."/>
        </authorList>
    </citation>
    <scope>NUCLEOTIDE SEQUENCE [LARGE SCALE GENOMIC DNA]</scope>
    <source>
        <strain evidence="3">English Channel 673</strain>
    </source>
</reference>
<evidence type="ECO:0000313" key="2">
    <source>
        <dbReference type="EMBL" id="AFT72712.1"/>
    </source>
</evidence>
<dbReference type="EMBL" id="CP003844">
    <property type="protein sequence ID" value="AFT72712.1"/>
    <property type="molecule type" value="Genomic_DNA"/>
</dbReference>
<feature type="chain" id="PRO_5044209449" evidence="1">
    <location>
        <begin position="27"/>
        <end position="382"/>
    </location>
</feature>
<proteinExistence type="predicted"/>
<accession>A0AB32ZTB6</accession>
<keyword evidence="1" id="KW-0732">Signal</keyword>
<evidence type="ECO:0000256" key="1">
    <source>
        <dbReference type="SAM" id="SignalP"/>
    </source>
</evidence>
<dbReference type="AlphaFoldDB" id="A0AB32ZTB6"/>
<feature type="signal peptide" evidence="1">
    <location>
        <begin position="1"/>
        <end position="26"/>
    </location>
</feature>
<organism evidence="2 3">
    <name type="scientific">Alteromonas macleodii (strain English Channel 673)</name>
    <dbReference type="NCBI Taxonomy" id="1004788"/>
    <lineage>
        <taxon>Bacteria</taxon>
        <taxon>Pseudomonadati</taxon>
        <taxon>Pseudomonadota</taxon>
        <taxon>Gammaproteobacteria</taxon>
        <taxon>Alteromonadales</taxon>
        <taxon>Alteromonadaceae</taxon>
        <taxon>Alteromonas/Salinimonas group</taxon>
        <taxon>Alteromonas</taxon>
    </lineage>
</organism>
<gene>
    <name evidence="2" type="ordered locus">AMEC673_00030</name>
</gene>
<protein>
    <submittedName>
        <fullName evidence="2">Uncharacterized protein</fullName>
    </submittedName>
</protein>